<dbReference type="RefSeq" id="XP_016589752.1">
    <property type="nucleotide sequence ID" value="XM_016728615.1"/>
</dbReference>
<feature type="compositionally biased region" description="Low complexity" evidence="1">
    <location>
        <begin position="266"/>
        <end position="278"/>
    </location>
</feature>
<dbReference type="Pfam" id="PF12898">
    <property type="entry name" value="Stc1"/>
    <property type="match status" value="1"/>
</dbReference>
<protein>
    <recommendedName>
        <fullName evidence="2">Stc1 domain-containing protein</fullName>
    </recommendedName>
</protein>
<reference evidence="3 4" key="1">
    <citation type="journal article" date="2014" name="BMC Genomics">
        <title>Comparative genomics of the major fungal agents of human and animal Sporotrichosis: Sporothrix schenckii and Sporothrix brasiliensis.</title>
        <authorList>
            <person name="Teixeira M.M."/>
            <person name="de Almeida L.G."/>
            <person name="Kubitschek-Barreira P."/>
            <person name="Alves F.L."/>
            <person name="Kioshima E.S."/>
            <person name="Abadio A.K."/>
            <person name="Fernandes L."/>
            <person name="Derengowski L.S."/>
            <person name="Ferreira K.S."/>
            <person name="Souza R.C."/>
            <person name="Ruiz J.C."/>
            <person name="de Andrade N.C."/>
            <person name="Paes H.C."/>
            <person name="Nicola A.M."/>
            <person name="Albuquerque P."/>
            <person name="Gerber A.L."/>
            <person name="Martins V.P."/>
            <person name="Peconick L.D."/>
            <person name="Neto A.V."/>
            <person name="Chaucanez C.B."/>
            <person name="Silva P.A."/>
            <person name="Cunha O.L."/>
            <person name="de Oliveira F.F."/>
            <person name="dos Santos T.C."/>
            <person name="Barros A.L."/>
            <person name="Soares M.A."/>
            <person name="de Oliveira L.M."/>
            <person name="Marini M.M."/>
            <person name="Villalobos-Duno H."/>
            <person name="Cunha M.M."/>
            <person name="de Hoog S."/>
            <person name="da Silveira J.F."/>
            <person name="Henrissat B."/>
            <person name="Nino-Vega G.A."/>
            <person name="Cisalpino P.S."/>
            <person name="Mora-Montes H.M."/>
            <person name="Almeida S.R."/>
            <person name="Stajich J.E."/>
            <person name="Lopes-Bezerra L.M."/>
            <person name="Vasconcelos A.T."/>
            <person name="Felipe M.S."/>
        </authorList>
    </citation>
    <scope>NUCLEOTIDE SEQUENCE [LARGE SCALE GENOMIC DNA]</scope>
    <source>
        <strain evidence="3 4">1099-18</strain>
    </source>
</reference>
<sequence length="420" mass="45462">MDIPRDAGPDGVVSLYLRSVCSEIESPHVSHSNVVQQAKEQHGDPEHGREVSRRRIDAPVCVDGIESTNQLTTYRIRCFAGGEWKPRSEFSNRQLEKFARARVPPDQSEISCRAHSTQIRRELKCEGPCAKWQPIENFSRSTRNHSKTWCTDCTDWQLSVEPGFAPYVPPTALNEDDEDDQGDEDEDDHDGIIPIDEVPGERIEDWIQGNPSELGQFDRIEVGTQPSIVGSSSDISRPSLLDTRNRELGGLPEALSAVNLGRSTDSGPSPSSGASIASASTVKGPVATALGGDLTPVGGSLLMGDSDTVSQSNRTYSNTLFSAANSRRASSQSGSVVSGSGGGGDTVWMETRFAALPLTLSQPMAPSQRAETCNGWARPVQRKTTLIAPRYVSNTGGIEIQPQKKTVYADADEDDSEDEC</sequence>
<comment type="caution">
    <text evidence="3">The sequence shown here is derived from an EMBL/GenBank/DDBJ whole genome shotgun (WGS) entry which is preliminary data.</text>
</comment>
<feature type="compositionally biased region" description="Polar residues" evidence="1">
    <location>
        <begin position="29"/>
        <end position="38"/>
    </location>
</feature>
<dbReference type="Proteomes" id="UP000033710">
    <property type="component" value="Unassembled WGS sequence"/>
</dbReference>
<reference evidence="3 4" key="2">
    <citation type="journal article" date="2015" name="Eukaryot. Cell">
        <title>Asexual propagation of a virulent clone complex in a human and feline outbreak of sporotrichosis.</title>
        <authorList>
            <person name="Teixeira Mde M."/>
            <person name="Rodrigues A.M."/>
            <person name="Tsui C.K."/>
            <person name="de Almeida L.G."/>
            <person name="Van Diepeningen A.D."/>
            <person name="van den Ende B.G."/>
            <person name="Fernandes G.F."/>
            <person name="Kano R."/>
            <person name="Hamelin R.C."/>
            <person name="Lopes-Bezerra L.M."/>
            <person name="Vasconcelos A.T."/>
            <person name="de Hoog S."/>
            <person name="de Camargo Z.P."/>
            <person name="Felipe M.S."/>
        </authorList>
    </citation>
    <scope>NUCLEOTIDE SEQUENCE [LARGE SCALE GENOMIC DNA]</scope>
    <source>
        <strain evidence="3 4">1099-18</strain>
    </source>
</reference>
<feature type="region of interest" description="Disordered" evidence="1">
    <location>
        <begin position="259"/>
        <end position="278"/>
    </location>
</feature>
<feature type="region of interest" description="Disordered" evidence="1">
    <location>
        <begin position="28"/>
        <end position="52"/>
    </location>
</feature>
<dbReference type="GeneID" id="27663892"/>
<evidence type="ECO:0000256" key="1">
    <source>
        <dbReference type="SAM" id="MobiDB-lite"/>
    </source>
</evidence>
<proteinExistence type="predicted"/>
<evidence type="ECO:0000259" key="2">
    <source>
        <dbReference type="Pfam" id="PF12898"/>
    </source>
</evidence>
<evidence type="ECO:0000313" key="3">
    <source>
        <dbReference type="EMBL" id="KJR87076.1"/>
    </source>
</evidence>
<evidence type="ECO:0000313" key="4">
    <source>
        <dbReference type="Proteomes" id="UP000033710"/>
    </source>
</evidence>
<organism evidence="3 4">
    <name type="scientific">Sporothrix schenckii 1099-18</name>
    <dbReference type="NCBI Taxonomy" id="1397361"/>
    <lineage>
        <taxon>Eukaryota</taxon>
        <taxon>Fungi</taxon>
        <taxon>Dikarya</taxon>
        <taxon>Ascomycota</taxon>
        <taxon>Pezizomycotina</taxon>
        <taxon>Sordariomycetes</taxon>
        <taxon>Sordariomycetidae</taxon>
        <taxon>Ophiostomatales</taxon>
        <taxon>Ophiostomataceae</taxon>
        <taxon>Sporothrix</taxon>
    </lineage>
</organism>
<accession>A0A0F2MFY7</accession>
<dbReference type="VEuPathDB" id="FungiDB:SPSK_01708"/>
<feature type="region of interest" description="Disordered" evidence="1">
    <location>
        <begin position="167"/>
        <end position="195"/>
    </location>
</feature>
<dbReference type="EMBL" id="AXCR01000005">
    <property type="protein sequence ID" value="KJR87076.1"/>
    <property type="molecule type" value="Genomic_DNA"/>
</dbReference>
<feature type="domain" description="Stc1" evidence="2">
    <location>
        <begin position="77"/>
        <end position="154"/>
    </location>
</feature>
<gene>
    <name evidence="3" type="ORF">SPSK_01708</name>
</gene>
<dbReference type="InterPro" id="IPR024630">
    <property type="entry name" value="Stc1"/>
</dbReference>
<feature type="compositionally biased region" description="Basic and acidic residues" evidence="1">
    <location>
        <begin position="39"/>
        <end position="52"/>
    </location>
</feature>
<dbReference type="AlphaFoldDB" id="A0A0F2MFY7"/>
<feature type="compositionally biased region" description="Acidic residues" evidence="1">
    <location>
        <begin position="174"/>
        <end position="189"/>
    </location>
</feature>
<dbReference type="KEGG" id="ssck:SPSK_01708"/>
<name>A0A0F2MFY7_SPOSC</name>
<dbReference type="OrthoDB" id="3514033at2759"/>